<reference evidence="2 3" key="1">
    <citation type="submission" date="2020-08" db="EMBL/GenBank/DDBJ databases">
        <authorList>
            <person name="Ren C."/>
            <person name="Gu Y."/>
            <person name="Xu Y."/>
        </authorList>
    </citation>
    <scope>NUCLEOTIDE SEQUENCE [LARGE SCALE GENOMIC DNA]</scope>
    <source>
        <strain evidence="2 3">LBM18003</strain>
    </source>
</reference>
<evidence type="ECO:0000313" key="2">
    <source>
        <dbReference type="EMBL" id="QNO18906.1"/>
    </source>
</evidence>
<gene>
    <name evidence="2" type="ORF">H6X83_04565</name>
</gene>
<accession>A0A7G9WJP4</accession>
<dbReference type="AlphaFoldDB" id="A0A7G9WJP4"/>
<protein>
    <submittedName>
        <fullName evidence="2">Uncharacterized protein</fullName>
    </submittedName>
</protein>
<keyword evidence="1" id="KW-1133">Transmembrane helix</keyword>
<keyword evidence="1" id="KW-0472">Membrane</keyword>
<name>A0A7G9WJP4_9FIRM</name>
<evidence type="ECO:0000256" key="1">
    <source>
        <dbReference type="SAM" id="Phobius"/>
    </source>
</evidence>
<dbReference type="Proteomes" id="UP000516046">
    <property type="component" value="Chromosome"/>
</dbReference>
<proteinExistence type="predicted"/>
<feature type="transmembrane region" description="Helical" evidence="1">
    <location>
        <begin position="20"/>
        <end position="53"/>
    </location>
</feature>
<dbReference type="RefSeq" id="WP_212507975.1">
    <property type="nucleotide sequence ID" value="NZ_CP060696.1"/>
</dbReference>
<dbReference type="KEGG" id="caml:H6X83_04565"/>
<keyword evidence="1" id="KW-0812">Transmembrane</keyword>
<sequence>MMRNFDPDYIRKRQKSTARATVIAGAVLLLVGLWLSLYCVLGYLVMIAGFIMADWTLRNHGKGLFRNNVWQKK</sequence>
<keyword evidence="3" id="KW-1185">Reference proteome</keyword>
<organism evidence="2 3">
    <name type="scientific">Caproicibacterium amylolyticum</name>
    <dbReference type="NCBI Taxonomy" id="2766537"/>
    <lineage>
        <taxon>Bacteria</taxon>
        <taxon>Bacillati</taxon>
        <taxon>Bacillota</taxon>
        <taxon>Clostridia</taxon>
        <taxon>Eubacteriales</taxon>
        <taxon>Oscillospiraceae</taxon>
        <taxon>Caproicibacterium</taxon>
    </lineage>
</organism>
<dbReference type="EMBL" id="CP060696">
    <property type="protein sequence ID" value="QNO18906.1"/>
    <property type="molecule type" value="Genomic_DNA"/>
</dbReference>
<evidence type="ECO:0000313" key="3">
    <source>
        <dbReference type="Proteomes" id="UP000516046"/>
    </source>
</evidence>